<dbReference type="EMBL" id="CAJJDN010000010">
    <property type="protein sequence ID" value="CAD8056915.1"/>
    <property type="molecule type" value="Genomic_DNA"/>
</dbReference>
<evidence type="ECO:0000313" key="10">
    <source>
        <dbReference type="EMBL" id="CAD8056915.1"/>
    </source>
</evidence>
<keyword evidence="4" id="KW-0677">Repeat</keyword>
<dbReference type="Pfam" id="PF00153">
    <property type="entry name" value="Mito_carr"/>
    <property type="match status" value="2"/>
</dbReference>
<gene>
    <name evidence="10" type="ORF">PSON_ATCC_30995.1.T0100522</name>
</gene>
<sequence length="309" mass="36653">MEISDVNNMSETTQWIYKSKEILKPVFETQLVGMSRAVIGLPMDHIFDRFKTLIQASQNNSFRQLFLEIYKKNGIFRGIFAGFSSQVTIQIFKQYYRWPMMIFIPKFYKEQLPQITMDIAPTLHKALTGVTIALFESFITCPFERVKCQLMTQTESKSVLKYMWQHDGGLKGFTRDLFTGMEIMMLKQVVSWTNYLYWDHKVRYYFKQNVQSQLKFEQILFCSVLTAIPNILIVQPFDAVKTQFQMESNHEYKNLSIWNAFKKVYIEKGINGFYAGWQMRFYQFLFQALLTTPVMDYLERQYGLPLETL</sequence>
<evidence type="ECO:0008006" key="12">
    <source>
        <dbReference type="Google" id="ProtNLM"/>
    </source>
</evidence>
<feature type="repeat" description="Solcar" evidence="8">
    <location>
        <begin position="217"/>
        <end position="301"/>
    </location>
</feature>
<dbReference type="InterPro" id="IPR051752">
    <property type="entry name" value="Mito_2-oxodicarb_carrier"/>
</dbReference>
<comment type="similarity">
    <text evidence="2 9">Belongs to the mitochondrial carrier (TC 2.A.29) family.</text>
</comment>
<keyword evidence="8 9" id="KW-0812">Transmembrane</keyword>
<dbReference type="AlphaFoldDB" id="A0A8S1KSL7"/>
<keyword evidence="7" id="KW-0496">Mitochondrion</keyword>
<keyword evidence="3 9" id="KW-0813">Transport</keyword>
<evidence type="ECO:0000313" key="11">
    <source>
        <dbReference type="Proteomes" id="UP000692954"/>
    </source>
</evidence>
<proteinExistence type="inferred from homology"/>
<evidence type="ECO:0000256" key="7">
    <source>
        <dbReference type="ARBA" id="ARBA00023128"/>
    </source>
</evidence>
<keyword evidence="11" id="KW-1185">Reference proteome</keyword>
<protein>
    <recommendedName>
        <fullName evidence="12">Mitochondrial carrier protein</fullName>
    </recommendedName>
</protein>
<comment type="subcellular location">
    <subcellularLocation>
        <location evidence="1">Mitochondrion inner membrane</location>
        <topology evidence="1">Multi-pass membrane protein</topology>
    </subcellularLocation>
</comment>
<comment type="caution">
    <text evidence="10">The sequence shown here is derived from an EMBL/GenBank/DDBJ whole genome shotgun (WGS) entry which is preliminary data.</text>
</comment>
<name>A0A8S1KSL7_9CILI</name>
<evidence type="ECO:0000256" key="6">
    <source>
        <dbReference type="ARBA" id="ARBA00022989"/>
    </source>
</evidence>
<evidence type="ECO:0000256" key="8">
    <source>
        <dbReference type="PROSITE-ProRule" id="PRU00282"/>
    </source>
</evidence>
<evidence type="ECO:0000256" key="3">
    <source>
        <dbReference type="ARBA" id="ARBA00022448"/>
    </source>
</evidence>
<organism evidence="10 11">
    <name type="scientific">Paramecium sonneborni</name>
    <dbReference type="NCBI Taxonomy" id="65129"/>
    <lineage>
        <taxon>Eukaryota</taxon>
        <taxon>Sar</taxon>
        <taxon>Alveolata</taxon>
        <taxon>Ciliophora</taxon>
        <taxon>Intramacronucleata</taxon>
        <taxon>Oligohymenophorea</taxon>
        <taxon>Peniculida</taxon>
        <taxon>Parameciidae</taxon>
        <taxon>Paramecium</taxon>
    </lineage>
</organism>
<dbReference type="Proteomes" id="UP000692954">
    <property type="component" value="Unassembled WGS sequence"/>
</dbReference>
<dbReference type="PANTHER" id="PTHR46356">
    <property type="entry name" value="MITOCHONDRIAL 2-OXODICARBOXYLATE CARRIER"/>
    <property type="match status" value="1"/>
</dbReference>
<evidence type="ECO:0000256" key="9">
    <source>
        <dbReference type="RuleBase" id="RU000488"/>
    </source>
</evidence>
<dbReference type="GO" id="GO:0005743">
    <property type="term" value="C:mitochondrial inner membrane"/>
    <property type="evidence" value="ECO:0007669"/>
    <property type="project" value="UniProtKB-SubCell"/>
</dbReference>
<keyword evidence="5" id="KW-0999">Mitochondrion inner membrane</keyword>
<dbReference type="OrthoDB" id="434783at2759"/>
<evidence type="ECO:0000256" key="2">
    <source>
        <dbReference type="ARBA" id="ARBA00006375"/>
    </source>
</evidence>
<evidence type="ECO:0000256" key="5">
    <source>
        <dbReference type="ARBA" id="ARBA00022792"/>
    </source>
</evidence>
<accession>A0A8S1KSL7</accession>
<dbReference type="InterPro" id="IPR018108">
    <property type="entry name" value="MCP_transmembrane"/>
</dbReference>
<keyword evidence="8" id="KW-0472">Membrane</keyword>
<reference evidence="10" key="1">
    <citation type="submission" date="2021-01" db="EMBL/GenBank/DDBJ databases">
        <authorList>
            <consortium name="Genoscope - CEA"/>
            <person name="William W."/>
        </authorList>
    </citation>
    <scope>NUCLEOTIDE SEQUENCE</scope>
</reference>
<dbReference type="PROSITE" id="PS50920">
    <property type="entry name" value="SOLCAR"/>
    <property type="match status" value="1"/>
</dbReference>
<keyword evidence="6" id="KW-1133">Transmembrane helix</keyword>
<evidence type="ECO:0000256" key="4">
    <source>
        <dbReference type="ARBA" id="ARBA00022737"/>
    </source>
</evidence>
<dbReference type="PANTHER" id="PTHR46356:SF1">
    <property type="entry name" value="MITOCHONDRIAL 2-OXODICARBOXYLATE CARRIER"/>
    <property type="match status" value="1"/>
</dbReference>
<evidence type="ECO:0000256" key="1">
    <source>
        <dbReference type="ARBA" id="ARBA00004448"/>
    </source>
</evidence>